<evidence type="ECO:0000256" key="1">
    <source>
        <dbReference type="ARBA" id="ARBA00004123"/>
    </source>
</evidence>
<dbReference type="InterPro" id="IPR012340">
    <property type="entry name" value="NA-bd_OB-fold"/>
</dbReference>
<sequence length="126" mass="14126">MEIINSRFSVVAVDSEGKKFEKVSRALLKNETSSIVLDYHSILFPLSSADTVDFILYDKINESAITIPSKYNYVMNGKIYEIIEGDDDKLKIIGSLGGLYLELNVDKETKGNLNDFSNITIGLRKI</sequence>
<dbReference type="SUPFAM" id="SSF50249">
    <property type="entry name" value="Nucleic acid-binding proteins"/>
    <property type="match status" value="1"/>
</dbReference>
<comment type="subcellular location">
    <subcellularLocation>
        <location evidence="1">Nucleus</location>
    </subcellularLocation>
</comment>
<dbReference type="GO" id="GO:0000428">
    <property type="term" value="C:DNA-directed RNA polymerase complex"/>
    <property type="evidence" value="ECO:0007669"/>
    <property type="project" value="UniProtKB-KW"/>
</dbReference>
<evidence type="ECO:0000256" key="2">
    <source>
        <dbReference type="ARBA" id="ARBA00008912"/>
    </source>
</evidence>
<organism evidence="4 5">
    <name type="scientific">Astathelohania contejeani</name>
    <dbReference type="NCBI Taxonomy" id="164912"/>
    <lineage>
        <taxon>Eukaryota</taxon>
        <taxon>Fungi</taxon>
        <taxon>Fungi incertae sedis</taxon>
        <taxon>Microsporidia</taxon>
        <taxon>Astathelohaniidae</taxon>
        <taxon>Astathelohania</taxon>
    </lineage>
</organism>
<comment type="caution">
    <text evidence="4">The sequence shown here is derived from an EMBL/GenBank/DDBJ whole genome shotgun (WGS) entry which is preliminary data.</text>
</comment>
<keyword evidence="3" id="KW-0539">Nucleus</keyword>
<dbReference type="SMART" id="SM00658">
    <property type="entry name" value="RPOL8c"/>
    <property type="match status" value="1"/>
</dbReference>
<dbReference type="PANTHER" id="PTHR10917:SF0">
    <property type="entry name" value="DNA-DIRECTED RNA POLYMERASES I, II, AND III SUBUNIT RPABC3"/>
    <property type="match status" value="1"/>
</dbReference>
<keyword evidence="5" id="KW-1185">Reference proteome</keyword>
<dbReference type="Proteomes" id="UP001516464">
    <property type="component" value="Unassembled WGS sequence"/>
</dbReference>
<dbReference type="InterPro" id="IPR005570">
    <property type="entry name" value="RPABC3"/>
</dbReference>
<dbReference type="EMBL" id="SBIQ01000030">
    <property type="protein sequence ID" value="KAF7684073.1"/>
    <property type="molecule type" value="Genomic_DNA"/>
</dbReference>
<protein>
    <submittedName>
        <fullName evidence="4">DNA-directed RNA polymerases I, II, and III subunit RPABC3</fullName>
    </submittedName>
</protein>
<evidence type="ECO:0000256" key="3">
    <source>
        <dbReference type="ARBA" id="ARBA00023242"/>
    </source>
</evidence>
<keyword evidence="4" id="KW-0804">Transcription</keyword>
<dbReference type="Gene3D" id="2.40.50.140">
    <property type="entry name" value="Nucleic acid-binding proteins"/>
    <property type="match status" value="1"/>
</dbReference>
<accession>A0ABQ7I0T0</accession>
<keyword evidence="4" id="KW-0240">DNA-directed RNA polymerase</keyword>
<evidence type="ECO:0000313" key="4">
    <source>
        <dbReference type="EMBL" id="KAF7684073.1"/>
    </source>
</evidence>
<dbReference type="Pfam" id="PF03870">
    <property type="entry name" value="RNA_pol_Rpb8"/>
    <property type="match status" value="1"/>
</dbReference>
<name>A0ABQ7I0T0_9MICR</name>
<dbReference type="PANTHER" id="PTHR10917">
    <property type="entry name" value="DNA-DIRECTED RNA POLYMERASES I, II, AND III SUBUNIT RPABC3"/>
    <property type="match status" value="1"/>
</dbReference>
<proteinExistence type="inferred from homology"/>
<comment type="similarity">
    <text evidence="2">Belongs to the eukaryotic RPB8 RNA polymerase subunit family.</text>
</comment>
<evidence type="ECO:0000313" key="5">
    <source>
        <dbReference type="Proteomes" id="UP001516464"/>
    </source>
</evidence>
<reference evidence="4 5" key="1">
    <citation type="submission" date="2019-01" db="EMBL/GenBank/DDBJ databases">
        <title>Genomes sequencing and comparative genomics of infectious freshwater microsporidia, Cucumispora dikerogammari and Thelohania contejeani.</title>
        <authorList>
            <person name="Cormier A."/>
            <person name="Giraud I."/>
            <person name="Wattier R."/>
            <person name="Teixeira M."/>
            <person name="Grandjean F."/>
            <person name="Rigaud T."/>
            <person name="Cordaux R."/>
        </authorList>
    </citation>
    <scope>NUCLEOTIDE SEQUENCE [LARGE SCALE GENOMIC DNA]</scope>
    <source>
        <strain evidence="4">T1</strain>
        <tissue evidence="4">Spores</tissue>
    </source>
</reference>
<gene>
    <name evidence="4" type="primary">rpb-8</name>
    <name evidence="4" type="ORF">TCON_0708</name>
</gene>